<comment type="caution">
    <text evidence="3">The sequence shown here is derived from an EMBL/GenBank/DDBJ whole genome shotgun (WGS) entry which is preliminary data.</text>
</comment>
<dbReference type="AlphaFoldDB" id="A0A2H5Y6U1"/>
<dbReference type="PROSITE" id="PS00166">
    <property type="entry name" value="ENOYL_COA_HYDRATASE"/>
    <property type="match status" value="1"/>
</dbReference>
<gene>
    <name evidence="3" type="primary">paaG</name>
    <name evidence="3" type="ORF">HRbin22_01411</name>
</gene>
<dbReference type="EMBL" id="BEHY01000029">
    <property type="protein sequence ID" value="GBD09164.1"/>
    <property type="molecule type" value="Genomic_DNA"/>
</dbReference>
<dbReference type="Pfam" id="PF00378">
    <property type="entry name" value="ECH_1"/>
    <property type="match status" value="1"/>
</dbReference>
<comment type="similarity">
    <text evidence="1 2">Belongs to the enoyl-CoA hydratase/isomerase family.</text>
</comment>
<name>A0A2H5Y6U1_9CHLR</name>
<dbReference type="CDD" id="cd06558">
    <property type="entry name" value="crotonase-like"/>
    <property type="match status" value="1"/>
</dbReference>
<evidence type="ECO:0000256" key="1">
    <source>
        <dbReference type="ARBA" id="ARBA00005254"/>
    </source>
</evidence>
<evidence type="ECO:0000313" key="4">
    <source>
        <dbReference type="Proteomes" id="UP000236642"/>
    </source>
</evidence>
<protein>
    <submittedName>
        <fullName evidence="3">1,2-epoxyphenylacetyl-CoA isomerase</fullName>
        <ecNumber evidence="3">5.3.3.18</ecNumber>
    </submittedName>
</protein>
<proteinExistence type="inferred from homology"/>
<sequence>MAYETLLYEVQDGIALITLNRPDVLNAFNERMFEELQQALRTVERDDAVRAVILTGAGRGFCAGQDLAEMRQRYERPEEAASIGEHLRTRYNPLILRIRNTEKPFIAAINGVAAGAGCSLALACDLRVMAENASFVFNAFAKIALIPDSGSTWFLPHLVGYARAFEAATLIDRLEAPQALAWGLVNAVTPAEQVLPTAREWAARLRDLPPRAVGWLKRALNRALTFTLEQSLEYEAHLQDAAARTPEHRERVEAFLQRRRG</sequence>
<dbReference type="GO" id="GO:0016853">
    <property type="term" value="F:isomerase activity"/>
    <property type="evidence" value="ECO:0007669"/>
    <property type="project" value="UniProtKB-KW"/>
</dbReference>
<dbReference type="Gene3D" id="3.90.226.10">
    <property type="entry name" value="2-enoyl-CoA Hydratase, Chain A, domain 1"/>
    <property type="match status" value="1"/>
</dbReference>
<dbReference type="InterPro" id="IPR001753">
    <property type="entry name" value="Enoyl-CoA_hydra/iso"/>
</dbReference>
<dbReference type="InterPro" id="IPR014748">
    <property type="entry name" value="Enoyl-CoA_hydra_C"/>
</dbReference>
<keyword evidence="3" id="KW-0413">Isomerase</keyword>
<evidence type="ECO:0000313" key="3">
    <source>
        <dbReference type="EMBL" id="GBD09164.1"/>
    </source>
</evidence>
<dbReference type="Gene3D" id="1.10.12.10">
    <property type="entry name" value="Lyase 2-enoyl-coa Hydratase, Chain A, domain 2"/>
    <property type="match status" value="1"/>
</dbReference>
<dbReference type="InterPro" id="IPR029045">
    <property type="entry name" value="ClpP/crotonase-like_dom_sf"/>
</dbReference>
<dbReference type="SUPFAM" id="SSF52096">
    <property type="entry name" value="ClpP/crotonase"/>
    <property type="match status" value="1"/>
</dbReference>
<dbReference type="PANTHER" id="PTHR43459:SF1">
    <property type="entry name" value="EG:BACN32G11.4 PROTEIN"/>
    <property type="match status" value="1"/>
</dbReference>
<dbReference type="PANTHER" id="PTHR43459">
    <property type="entry name" value="ENOYL-COA HYDRATASE"/>
    <property type="match status" value="1"/>
</dbReference>
<evidence type="ECO:0000256" key="2">
    <source>
        <dbReference type="RuleBase" id="RU003707"/>
    </source>
</evidence>
<accession>A0A2H5Y6U1</accession>
<dbReference type="EC" id="5.3.3.18" evidence="3"/>
<reference evidence="4" key="1">
    <citation type="submission" date="2017-09" db="EMBL/GenBank/DDBJ databases">
        <title>Metaegenomics of thermophilic ammonia-oxidizing enrichment culture.</title>
        <authorList>
            <person name="Kato S."/>
            <person name="Suzuki K."/>
        </authorList>
    </citation>
    <scope>NUCLEOTIDE SEQUENCE [LARGE SCALE GENOMIC DNA]</scope>
</reference>
<dbReference type="InterPro" id="IPR018376">
    <property type="entry name" value="Enoyl-CoA_hyd/isom_CS"/>
</dbReference>
<dbReference type="Proteomes" id="UP000236642">
    <property type="component" value="Unassembled WGS sequence"/>
</dbReference>
<organism evidence="3 4">
    <name type="scientific">Candidatus Thermoflexus japonica</name>
    <dbReference type="NCBI Taxonomy" id="2035417"/>
    <lineage>
        <taxon>Bacteria</taxon>
        <taxon>Bacillati</taxon>
        <taxon>Chloroflexota</taxon>
        <taxon>Thermoflexia</taxon>
        <taxon>Thermoflexales</taxon>
        <taxon>Thermoflexaceae</taxon>
        <taxon>Thermoflexus</taxon>
    </lineage>
</organism>